<sequence>MKENINKVLEIKNNDKEFEYNCYRVLYKDDKFNISFGNFDEDNNRVIVDTDINFSNESFKKFFDSILLSILDYQEKTGENFFEVDEGEDLNE</sequence>
<evidence type="ECO:0000313" key="2">
    <source>
        <dbReference type="Proteomes" id="UP001140817"/>
    </source>
</evidence>
<comment type="caution">
    <text evidence="1">The sequence shown here is derived from an EMBL/GenBank/DDBJ whole genome shotgun (WGS) entry which is preliminary data.</text>
</comment>
<reference evidence="1" key="1">
    <citation type="submission" date="2022-07" db="EMBL/GenBank/DDBJ databases">
        <title>Enhanced cultured diversity of the mouse gut microbiota enables custom-made synthetic communities.</title>
        <authorList>
            <person name="Afrizal A."/>
        </authorList>
    </citation>
    <scope>NUCLEOTIDE SEQUENCE</scope>
    <source>
        <strain evidence="1">DSM 29186</strain>
    </source>
</reference>
<dbReference type="RefSeq" id="WP_257560575.1">
    <property type="nucleotide sequence ID" value="NZ_JANKBY010000198.1"/>
</dbReference>
<dbReference type="AlphaFoldDB" id="A0A9X2MAH0"/>
<dbReference type="EMBL" id="JANKBY010000198">
    <property type="protein sequence ID" value="MCR1823837.1"/>
    <property type="molecule type" value="Genomic_DNA"/>
</dbReference>
<name>A0A9X2MAH0_9FIRM</name>
<organism evidence="1 2">
    <name type="scientific">Terrisporobacter muris</name>
    <dbReference type="NCBI Taxonomy" id="2963284"/>
    <lineage>
        <taxon>Bacteria</taxon>
        <taxon>Bacillati</taxon>
        <taxon>Bacillota</taxon>
        <taxon>Clostridia</taxon>
        <taxon>Peptostreptococcales</taxon>
        <taxon>Peptostreptococcaceae</taxon>
        <taxon>Terrisporobacter</taxon>
    </lineage>
</organism>
<proteinExistence type="predicted"/>
<keyword evidence="2" id="KW-1185">Reference proteome</keyword>
<accession>A0A9X2MAH0</accession>
<evidence type="ECO:0000313" key="1">
    <source>
        <dbReference type="EMBL" id="MCR1823837.1"/>
    </source>
</evidence>
<dbReference type="Proteomes" id="UP001140817">
    <property type="component" value="Unassembled WGS sequence"/>
</dbReference>
<gene>
    <name evidence="1" type="ORF">NSA58_13670</name>
</gene>
<protein>
    <submittedName>
        <fullName evidence="1">Uncharacterized protein</fullName>
    </submittedName>
</protein>